<dbReference type="PANTHER" id="PTHR30035:SF3">
    <property type="entry name" value="INTERMEMBRANE PHOSPHOLIPID TRANSPORT SYSTEM LIPOPROTEIN MLAA"/>
    <property type="match status" value="1"/>
</dbReference>
<dbReference type="Pfam" id="PF04333">
    <property type="entry name" value="MlaA"/>
    <property type="match status" value="1"/>
</dbReference>
<evidence type="ECO:0000256" key="2">
    <source>
        <dbReference type="ARBA" id="ARBA00022729"/>
    </source>
</evidence>
<evidence type="ECO:0000256" key="1">
    <source>
        <dbReference type="ARBA" id="ARBA00010634"/>
    </source>
</evidence>
<dbReference type="STRING" id="28110.KU46_1331"/>
<dbReference type="Proteomes" id="UP000031830">
    <property type="component" value="Chromosome"/>
</dbReference>
<organism evidence="4 5">
    <name type="scientific">Francisella philomiragia</name>
    <dbReference type="NCBI Taxonomy" id="28110"/>
    <lineage>
        <taxon>Bacteria</taxon>
        <taxon>Pseudomonadati</taxon>
        <taxon>Pseudomonadota</taxon>
        <taxon>Gammaproteobacteria</taxon>
        <taxon>Thiotrichales</taxon>
        <taxon>Francisellaceae</taxon>
        <taxon>Francisella</taxon>
    </lineage>
</organism>
<dbReference type="GO" id="GO:0120010">
    <property type="term" value="P:intermembrane phospholipid transfer"/>
    <property type="evidence" value="ECO:0007669"/>
    <property type="project" value="TreeGrafter"/>
</dbReference>
<proteinExistence type="inferred from homology"/>
<evidence type="ECO:0000256" key="3">
    <source>
        <dbReference type="SAM" id="SignalP"/>
    </source>
</evidence>
<keyword evidence="2 3" id="KW-0732">Signal</keyword>
<dbReference type="GO" id="GO:0016020">
    <property type="term" value="C:membrane"/>
    <property type="evidence" value="ECO:0007669"/>
    <property type="project" value="InterPro"/>
</dbReference>
<dbReference type="PANTHER" id="PTHR30035">
    <property type="entry name" value="LIPOPROTEIN VACJ-RELATED"/>
    <property type="match status" value="1"/>
</dbReference>
<dbReference type="PRINTS" id="PR01805">
    <property type="entry name" value="VACJLIPOPROT"/>
</dbReference>
<reference evidence="4 5" key="1">
    <citation type="journal article" date="2015" name="Genome Announc.">
        <title>Genome sequencing of 18 francisella strains to aid in assay development and testing.</title>
        <authorList>
            <person name="Johnson S.L."/>
            <person name="Daligault H.E."/>
            <person name="Davenport K.W."/>
            <person name="Coyne S.R."/>
            <person name="Frey K.G."/>
            <person name="Koroleva G.I."/>
            <person name="Broomall S.M."/>
            <person name="Bishop-Lilly K.A."/>
            <person name="Bruce D.C."/>
            <person name="Chertkov O."/>
            <person name="Freitas T."/>
            <person name="Jaissle J."/>
            <person name="Ladner J.T."/>
            <person name="Rosenzweig C.N."/>
            <person name="Gibbons H.S."/>
            <person name="Palacios G.F."/>
            <person name="Redden C.L."/>
            <person name="Xu Y."/>
            <person name="Minogue T.D."/>
            <person name="Chain P.S."/>
        </authorList>
    </citation>
    <scope>NUCLEOTIDE SEQUENCE [LARGE SCALE GENOMIC DNA]</scope>
    <source>
        <strain evidence="4 5">GA01-2794</strain>
    </source>
</reference>
<name>A0A0B6D176_9GAMM</name>
<accession>A0A0B6D176</accession>
<dbReference type="PROSITE" id="PS51257">
    <property type="entry name" value="PROKAR_LIPOPROTEIN"/>
    <property type="match status" value="1"/>
</dbReference>
<evidence type="ECO:0000313" key="5">
    <source>
        <dbReference type="Proteomes" id="UP000031830"/>
    </source>
</evidence>
<protein>
    <submittedName>
        <fullName evidence="4">VacJ like lipofamily protein</fullName>
    </submittedName>
</protein>
<feature type="chain" id="PRO_5002121964" evidence="3">
    <location>
        <begin position="25"/>
        <end position="305"/>
    </location>
</feature>
<sequence length="305" mass="34223">MKLKIKKSILLLATIIVLSGCSIKWETPVNDRDPYENYNRKMFHWNNELYEDLTPVAKAYNFIMPEAVQTGIFNFFQNLFEPSRVANDLFQGEWEYAGDDSMRFLENTTLGVVGIFDVAGSRFGLPMRYHQDFAVTLHKWGVYKKGYASPYIVWPIFGPGTIEGVSDGVDAMFNPLSYLFLAPGVGTFTAYAVNYSVYGLYYTNQGVSYLPAYSNLEEVSVDPYTAMRNAYIQNYDYGMAKVLKQKDPSLDGSQNDKAILSVLGINNTNAKSEVAYSDESFVQASQDTPPVLKSSLANVNKVAEV</sequence>
<dbReference type="OrthoDB" id="9785326at2"/>
<dbReference type="RefSeq" id="WP_044526417.1">
    <property type="nucleotide sequence ID" value="NZ_CP009440.1"/>
</dbReference>
<evidence type="ECO:0000313" key="4">
    <source>
        <dbReference type="EMBL" id="AJI52626.1"/>
    </source>
</evidence>
<dbReference type="KEGG" id="fpz:LA55_1290"/>
<gene>
    <name evidence="4" type="ORF">LA55_1290</name>
</gene>
<feature type="signal peptide" evidence="3">
    <location>
        <begin position="1"/>
        <end position="24"/>
    </location>
</feature>
<dbReference type="InterPro" id="IPR007428">
    <property type="entry name" value="MlaA"/>
</dbReference>
<comment type="similarity">
    <text evidence="1">Belongs to the MlaA family.</text>
</comment>
<dbReference type="AlphaFoldDB" id="A0A0B6D176"/>
<dbReference type="EMBL" id="CP009440">
    <property type="protein sequence ID" value="AJI52626.1"/>
    <property type="molecule type" value="Genomic_DNA"/>
</dbReference>